<dbReference type="Pfam" id="PF01381">
    <property type="entry name" value="HTH_3"/>
    <property type="match status" value="1"/>
</dbReference>
<sequence length="226" mass="25132">MEVIMTLGETLRKNRRAKNLTLQNVGEAVGLPYQSVQRWETDKAIPNAVQLTVLAKLFGISVDELLSEDFVMGDIKGILPFGSHLTINLPLITVANRTQLLNTFTNYDSVKSLNETFPVTTGIVPVQDNYVVIEIGSDIMEPKLSSGTKVLAEPISQENFPEEHGGVYAVLYNKKFAVRRIVNNDIAEHGKLFLNADNTKYDPIVVEATSIRAMWKVLRVVDAVVF</sequence>
<dbReference type="RefSeq" id="WP_162391495.1">
    <property type="nucleotide sequence ID" value="NZ_CP045997.1"/>
</dbReference>
<dbReference type="AlphaFoldDB" id="A0A6P1W9M1"/>
<dbReference type="PROSITE" id="PS50943">
    <property type="entry name" value="HTH_CROC1"/>
    <property type="match status" value="1"/>
</dbReference>
<name>A0A6P1W9M1_9BACT</name>
<organism evidence="5 6">
    <name type="scientific">Spirosoma endbachense</name>
    <dbReference type="NCBI Taxonomy" id="2666025"/>
    <lineage>
        <taxon>Bacteria</taxon>
        <taxon>Pseudomonadati</taxon>
        <taxon>Bacteroidota</taxon>
        <taxon>Cytophagia</taxon>
        <taxon>Cytophagales</taxon>
        <taxon>Cytophagaceae</taxon>
        <taxon>Spirosoma</taxon>
    </lineage>
</organism>
<dbReference type="Proteomes" id="UP000464577">
    <property type="component" value="Chromosome"/>
</dbReference>
<dbReference type="InterPro" id="IPR010982">
    <property type="entry name" value="Lambda_DNA-bd_dom_sf"/>
</dbReference>
<reference evidence="5 6" key="1">
    <citation type="submission" date="2019-11" db="EMBL/GenBank/DDBJ databases">
        <title>Spirosoma endbachense sp. nov., isolated from a natural salt meadow.</title>
        <authorList>
            <person name="Rojas J."/>
            <person name="Ambika Manirajan B."/>
            <person name="Ratering S."/>
            <person name="Suarez C."/>
            <person name="Geissler-Plaum R."/>
            <person name="Schnell S."/>
        </authorList>
    </citation>
    <scope>NUCLEOTIDE SEQUENCE [LARGE SCALE GENOMIC DNA]</scope>
    <source>
        <strain evidence="5 6">I-24</strain>
    </source>
</reference>
<dbReference type="InterPro" id="IPR015927">
    <property type="entry name" value="Peptidase_S24_S26A/B/C"/>
</dbReference>
<dbReference type="GO" id="GO:0003677">
    <property type="term" value="F:DNA binding"/>
    <property type="evidence" value="ECO:0007669"/>
    <property type="project" value="UniProtKB-KW"/>
</dbReference>
<evidence type="ECO:0000313" key="6">
    <source>
        <dbReference type="Proteomes" id="UP000464577"/>
    </source>
</evidence>
<feature type="domain" description="HTH cro/C1-type" evidence="4">
    <location>
        <begin position="11"/>
        <end position="65"/>
    </location>
</feature>
<dbReference type="PANTHER" id="PTHR40661:SF3">
    <property type="entry name" value="FELS-1 PROPHAGE TRANSCRIPTIONAL REGULATOR"/>
    <property type="match status" value="1"/>
</dbReference>
<dbReference type="SMART" id="SM00530">
    <property type="entry name" value="HTH_XRE"/>
    <property type="match status" value="1"/>
</dbReference>
<dbReference type="Gene3D" id="2.10.109.10">
    <property type="entry name" value="Umud Fragment, subunit A"/>
    <property type="match status" value="1"/>
</dbReference>
<dbReference type="CDD" id="cd06529">
    <property type="entry name" value="S24_LexA-like"/>
    <property type="match status" value="1"/>
</dbReference>
<dbReference type="Pfam" id="PF00717">
    <property type="entry name" value="Peptidase_S24"/>
    <property type="match status" value="1"/>
</dbReference>
<dbReference type="Gene3D" id="1.10.260.40">
    <property type="entry name" value="lambda repressor-like DNA-binding domains"/>
    <property type="match status" value="1"/>
</dbReference>
<dbReference type="EMBL" id="CP045997">
    <property type="protein sequence ID" value="QHW01103.1"/>
    <property type="molecule type" value="Genomic_DNA"/>
</dbReference>
<accession>A0A6P1W9M1</accession>
<dbReference type="SUPFAM" id="SSF51306">
    <property type="entry name" value="LexA/Signal peptidase"/>
    <property type="match status" value="1"/>
</dbReference>
<dbReference type="InterPro" id="IPR036286">
    <property type="entry name" value="LexA/Signal_pep-like_sf"/>
</dbReference>
<dbReference type="PANTHER" id="PTHR40661">
    <property type="match status" value="1"/>
</dbReference>
<dbReference type="InterPro" id="IPR001387">
    <property type="entry name" value="Cro/C1-type_HTH"/>
</dbReference>
<keyword evidence="1" id="KW-0805">Transcription regulation</keyword>
<dbReference type="SUPFAM" id="SSF47413">
    <property type="entry name" value="lambda repressor-like DNA-binding domains"/>
    <property type="match status" value="1"/>
</dbReference>
<keyword evidence="6" id="KW-1185">Reference proteome</keyword>
<evidence type="ECO:0000256" key="3">
    <source>
        <dbReference type="ARBA" id="ARBA00023163"/>
    </source>
</evidence>
<proteinExistence type="predicted"/>
<evidence type="ECO:0000313" key="5">
    <source>
        <dbReference type="EMBL" id="QHW01103.1"/>
    </source>
</evidence>
<protein>
    <submittedName>
        <fullName evidence="5">Helix-turn-helix domain-containing protein</fullName>
    </submittedName>
</protein>
<dbReference type="KEGG" id="senf:GJR95_41460"/>
<evidence type="ECO:0000259" key="4">
    <source>
        <dbReference type="PROSITE" id="PS50943"/>
    </source>
</evidence>
<evidence type="ECO:0000256" key="2">
    <source>
        <dbReference type="ARBA" id="ARBA00023125"/>
    </source>
</evidence>
<keyword evidence="2" id="KW-0238">DNA-binding</keyword>
<evidence type="ECO:0000256" key="1">
    <source>
        <dbReference type="ARBA" id="ARBA00023015"/>
    </source>
</evidence>
<gene>
    <name evidence="5" type="ORF">GJR95_41460</name>
</gene>
<dbReference type="CDD" id="cd00093">
    <property type="entry name" value="HTH_XRE"/>
    <property type="match status" value="1"/>
</dbReference>
<dbReference type="InterPro" id="IPR039418">
    <property type="entry name" value="LexA-like"/>
</dbReference>
<keyword evidence="3" id="KW-0804">Transcription</keyword>